<dbReference type="InterPro" id="IPR036265">
    <property type="entry name" value="HIT-like_sf"/>
</dbReference>
<dbReference type="GO" id="GO:0000340">
    <property type="term" value="F:RNA 7-methylguanosine cap binding"/>
    <property type="evidence" value="ECO:0007669"/>
    <property type="project" value="TreeGrafter"/>
</dbReference>
<evidence type="ECO:0000313" key="13">
    <source>
        <dbReference type="Proteomes" id="UP000188320"/>
    </source>
</evidence>
<keyword evidence="6" id="KW-0539">Nucleus</keyword>
<gene>
    <name evidence="12" type="ORF">AX774_g5816</name>
</gene>
<evidence type="ECO:0000256" key="9">
    <source>
        <dbReference type="ARBA" id="ARBA00048222"/>
    </source>
</evidence>
<dbReference type="InterPro" id="IPR011145">
    <property type="entry name" value="Scavenger_mRNA_decap_enz_N"/>
</dbReference>
<comment type="similarity">
    <text evidence="2">Belongs to the HIT family.</text>
</comment>
<dbReference type="EC" id="3.6.1.59" evidence="3"/>
<dbReference type="GO" id="GO:0140932">
    <property type="term" value="F:5'-(N(7)-methyl 5'-triphosphoguanosine)-[mRNA] diphosphatase activity"/>
    <property type="evidence" value="ECO:0007669"/>
    <property type="project" value="UniProtKB-EC"/>
</dbReference>
<evidence type="ECO:0000256" key="10">
    <source>
        <dbReference type="PIRSR" id="PIRSR028973-1"/>
    </source>
</evidence>
<evidence type="ECO:0000256" key="4">
    <source>
        <dbReference type="ARBA" id="ARBA00015636"/>
    </source>
</evidence>
<feature type="binding site" evidence="11">
    <location>
        <position position="184"/>
    </location>
    <ligand>
        <name>substrate</name>
    </ligand>
</feature>
<comment type="subcellular location">
    <subcellularLocation>
        <location evidence="1">Nucleus</location>
    </subcellularLocation>
</comment>
<keyword evidence="13" id="KW-1185">Reference proteome</keyword>
<dbReference type="PANTHER" id="PTHR12978">
    <property type="entry name" value="HISTIDINE TRIAD HIT PROTEIN MEMBER"/>
    <property type="match status" value="1"/>
</dbReference>
<feature type="binding site" evidence="11">
    <location>
        <position position="186"/>
    </location>
    <ligand>
        <name>substrate</name>
    </ligand>
</feature>
<feature type="binding site" evidence="11">
    <location>
        <begin position="248"/>
        <end position="259"/>
    </location>
    <ligand>
        <name>substrate</name>
    </ligand>
</feature>
<name>A0A1R1PIF8_ZANCU</name>
<accession>A0A1R1PIF8</accession>
<dbReference type="GO" id="GO:0005634">
    <property type="term" value="C:nucleus"/>
    <property type="evidence" value="ECO:0007669"/>
    <property type="project" value="UniProtKB-SubCell"/>
</dbReference>
<comment type="catalytic activity">
    <reaction evidence="9">
        <text>a 5'-end (N(7)-methyl 5'-triphosphoguanosine)-ribonucleoside in mRNA + H2O = N(7)-methyl-GMP + a 5'-end diphospho-ribonucleoside in mRNA + 2 H(+)</text>
        <dbReference type="Rhea" id="RHEA:65388"/>
        <dbReference type="Rhea" id="RHEA-COMP:17165"/>
        <dbReference type="Rhea" id="RHEA-COMP:17167"/>
        <dbReference type="ChEBI" id="CHEBI:15377"/>
        <dbReference type="ChEBI" id="CHEBI:15378"/>
        <dbReference type="ChEBI" id="CHEBI:58285"/>
        <dbReference type="ChEBI" id="CHEBI:156461"/>
        <dbReference type="ChEBI" id="CHEBI:167616"/>
        <dbReference type="EC" id="3.6.1.59"/>
    </reaction>
</comment>
<reference evidence="13" key="1">
    <citation type="submission" date="2017-01" db="EMBL/GenBank/DDBJ databases">
        <authorList>
            <person name="Wang Y."/>
            <person name="White M."/>
            <person name="Kvist S."/>
            <person name="Moncalvo J.-M."/>
        </authorList>
    </citation>
    <scope>NUCLEOTIDE SEQUENCE [LARGE SCALE GENOMIC DNA]</scope>
    <source>
        <strain evidence="13">COL-18-3</strain>
    </source>
</reference>
<feature type="binding site" evidence="11">
    <location>
        <position position="164"/>
    </location>
    <ligand>
        <name>substrate</name>
    </ligand>
</feature>
<proteinExistence type="inferred from homology"/>
<keyword evidence="5" id="KW-0378">Hydrolase</keyword>
<evidence type="ECO:0000256" key="7">
    <source>
        <dbReference type="ARBA" id="ARBA00029885"/>
    </source>
</evidence>
<dbReference type="Proteomes" id="UP000188320">
    <property type="component" value="Unassembled WGS sequence"/>
</dbReference>
<dbReference type="PIRSF" id="PIRSF028973">
    <property type="entry name" value="Scavenger_mRNA_decap_enz"/>
    <property type="match status" value="1"/>
</dbReference>
<feature type="binding site" evidence="11">
    <location>
        <position position="154"/>
    </location>
    <ligand>
        <name>substrate</name>
    </ligand>
</feature>
<dbReference type="EMBL" id="LSSK01001089">
    <property type="protein sequence ID" value="OMH80736.1"/>
    <property type="molecule type" value="Genomic_DNA"/>
</dbReference>
<evidence type="ECO:0000256" key="2">
    <source>
        <dbReference type="ARBA" id="ARBA00010208"/>
    </source>
</evidence>
<dbReference type="GO" id="GO:0000290">
    <property type="term" value="P:deadenylation-dependent decapping of nuclear-transcribed mRNA"/>
    <property type="evidence" value="ECO:0007669"/>
    <property type="project" value="InterPro"/>
</dbReference>
<evidence type="ECO:0000256" key="6">
    <source>
        <dbReference type="ARBA" id="ARBA00023242"/>
    </source>
</evidence>
<dbReference type="SUPFAM" id="SSF102860">
    <property type="entry name" value="mRNA decapping enzyme DcpS N-terminal domain"/>
    <property type="match status" value="1"/>
</dbReference>
<dbReference type="GO" id="GO:0000932">
    <property type="term" value="C:P-body"/>
    <property type="evidence" value="ECO:0007669"/>
    <property type="project" value="TreeGrafter"/>
</dbReference>
<dbReference type="AlphaFoldDB" id="A0A1R1PIF8"/>
<evidence type="ECO:0000256" key="3">
    <source>
        <dbReference type="ARBA" id="ARBA00012520"/>
    </source>
</evidence>
<comment type="caution">
    <text evidence="12">The sequence shown here is derived from an EMBL/GenBank/DDBJ whole genome shotgun (WGS) entry which is preliminary data.</text>
</comment>
<dbReference type="OrthoDB" id="10264956at2759"/>
<dbReference type="Gene3D" id="3.30.200.40">
    <property type="entry name" value="Scavenger mRNA decapping enzyme, N-terminal domain"/>
    <property type="match status" value="1"/>
</dbReference>
<dbReference type="Gene3D" id="3.30.428.10">
    <property type="entry name" value="HIT-like"/>
    <property type="match status" value="1"/>
</dbReference>
<dbReference type="PANTHER" id="PTHR12978:SF0">
    <property type="entry name" value="M7GPPPX DIPHOSPHATASE"/>
    <property type="match status" value="1"/>
</dbReference>
<organism evidence="12 13">
    <name type="scientific">Zancudomyces culisetae</name>
    <name type="common">Gut fungus</name>
    <name type="synonym">Smittium culisetae</name>
    <dbReference type="NCBI Taxonomy" id="1213189"/>
    <lineage>
        <taxon>Eukaryota</taxon>
        <taxon>Fungi</taxon>
        <taxon>Fungi incertae sedis</taxon>
        <taxon>Zoopagomycota</taxon>
        <taxon>Kickxellomycotina</taxon>
        <taxon>Harpellomycetes</taxon>
        <taxon>Harpellales</taxon>
        <taxon>Legeriomycetaceae</taxon>
        <taxon>Zancudomyces</taxon>
    </lineage>
</organism>
<dbReference type="Pfam" id="PF05652">
    <property type="entry name" value="DcpS"/>
    <property type="match status" value="1"/>
</dbReference>
<evidence type="ECO:0000256" key="8">
    <source>
        <dbReference type="ARBA" id="ARBA00030609"/>
    </source>
</evidence>
<dbReference type="FunFam" id="3.30.428.10:FF:000006">
    <property type="entry name" value="m7GpppX diphosphatase"/>
    <property type="match status" value="1"/>
</dbReference>
<feature type="active site" description="Nucleophile" evidence="10">
    <location>
        <position position="257"/>
    </location>
</feature>
<evidence type="ECO:0000256" key="11">
    <source>
        <dbReference type="PIRSR" id="PIRSR028973-2"/>
    </source>
</evidence>
<evidence type="ECO:0000256" key="5">
    <source>
        <dbReference type="ARBA" id="ARBA00022801"/>
    </source>
</evidence>
<sequence>MENQSIIKKLHSFVPTQIINEDVSTKRIVFLGHLEGVEGDKGQALLIAERIHFKFDISRLNKKIIQSTHFENIQENDIYGWAEGCLFRTDIEDSDGITKSYEPQTKFMMIHPATQKHIDKYMGDTKKYLEETPELYKLVTKKYIESEDLSRTSWVYNILEGKAEVDRVVYKDTDPNEGFVLLPDSKWDGITLKTLYLVALVNDRSIKSLRDLTSKHVGLLKNIKHKSMETIKCRYPGITESDIMMFVHYLPSYYHFHVHIINVNFDAGSVSANVGRAHLIDSIINNIQNISPSYYQNTSLYISVNNKMYNMFQHSE</sequence>
<dbReference type="Pfam" id="PF11969">
    <property type="entry name" value="DcpS_C"/>
    <property type="match status" value="1"/>
</dbReference>
<evidence type="ECO:0000313" key="12">
    <source>
        <dbReference type="EMBL" id="OMH80736.1"/>
    </source>
</evidence>
<dbReference type="SUPFAM" id="SSF54197">
    <property type="entry name" value="HIT-like"/>
    <property type="match status" value="1"/>
</dbReference>
<dbReference type="InterPro" id="IPR008594">
    <property type="entry name" value="DcpS/DCS2"/>
</dbReference>
<evidence type="ECO:0000256" key="1">
    <source>
        <dbReference type="ARBA" id="ARBA00004123"/>
    </source>
</evidence>
<protein>
    <recommendedName>
        <fullName evidence="4">m7GpppX diphosphatase</fullName>
        <ecNumber evidence="3">3.6.1.59</ecNumber>
    </recommendedName>
    <alternativeName>
        <fullName evidence="8">Decapping scavenger enzyme</fullName>
    </alternativeName>
    <alternativeName>
        <fullName evidence="7">Scavenger mRNA-decapping enzyme DcpS</fullName>
    </alternativeName>
</protein>